<name>A0ABZ0S4Y6_9GAMM</name>
<evidence type="ECO:0000313" key="3">
    <source>
        <dbReference type="EMBL" id="WPL16115.1"/>
    </source>
</evidence>
<dbReference type="RefSeq" id="WP_328986666.1">
    <property type="nucleotide sequence ID" value="NZ_CP121472.1"/>
</dbReference>
<evidence type="ECO:0000313" key="4">
    <source>
        <dbReference type="Proteomes" id="UP001432180"/>
    </source>
</evidence>
<accession>A0ABZ0S4Y6</accession>
<dbReference type="Proteomes" id="UP001432180">
    <property type="component" value="Chromosome"/>
</dbReference>
<feature type="region of interest" description="Disordered" evidence="1">
    <location>
        <begin position="216"/>
        <end position="239"/>
    </location>
</feature>
<organism evidence="3 4">
    <name type="scientific">Thiorhodovibrio winogradskyi</name>
    <dbReference type="NCBI Taxonomy" id="77007"/>
    <lineage>
        <taxon>Bacteria</taxon>
        <taxon>Pseudomonadati</taxon>
        <taxon>Pseudomonadota</taxon>
        <taxon>Gammaproteobacteria</taxon>
        <taxon>Chromatiales</taxon>
        <taxon>Chromatiaceae</taxon>
        <taxon>Thiorhodovibrio</taxon>
    </lineage>
</organism>
<dbReference type="SUPFAM" id="SSF143422">
    <property type="entry name" value="Transposase IS200-like"/>
    <property type="match status" value="1"/>
</dbReference>
<evidence type="ECO:0000256" key="1">
    <source>
        <dbReference type="SAM" id="MobiDB-lite"/>
    </source>
</evidence>
<dbReference type="InterPro" id="IPR036515">
    <property type="entry name" value="Transposase_17_sf"/>
</dbReference>
<dbReference type="EMBL" id="CP121472">
    <property type="protein sequence ID" value="WPL16115.1"/>
    <property type="molecule type" value="Genomic_DNA"/>
</dbReference>
<dbReference type="PANTHER" id="PTHR34322:SF2">
    <property type="entry name" value="TRANSPOSASE IS200-LIKE DOMAIN-CONTAINING PROTEIN"/>
    <property type="match status" value="1"/>
</dbReference>
<dbReference type="PANTHER" id="PTHR34322">
    <property type="entry name" value="TRANSPOSASE, Y1_TNP DOMAIN-CONTAINING"/>
    <property type="match status" value="1"/>
</dbReference>
<feature type="domain" description="Transposase IS200-like" evidence="2">
    <location>
        <begin position="9"/>
        <end position="124"/>
    </location>
</feature>
<gene>
    <name evidence="3" type="ORF">Thiowin_01062</name>
</gene>
<dbReference type="Pfam" id="PF01797">
    <property type="entry name" value="Y1_Tnp"/>
    <property type="match status" value="1"/>
</dbReference>
<keyword evidence="4" id="KW-1185">Reference proteome</keyword>
<protein>
    <submittedName>
        <fullName evidence="3">Transposase</fullName>
    </submittedName>
</protein>
<dbReference type="Gene3D" id="3.30.70.1290">
    <property type="entry name" value="Transposase IS200-like"/>
    <property type="match status" value="1"/>
</dbReference>
<sequence>MPRRARILAGGYPVHVILRGIDRAAIFFEDEDRRFFLDILGMASQEASVAVHAYVLMTNHLHLLMTAERTEGIPKVMKQVAQGYAQRINRCYRRTGGLFEGRYRSALIEADRYLLACYRYIELNPVRASLVVAPGDYPWSSYRANALGSADPIVRPHARYMELADIESERLAAYRRLFEDALSTELLECLREGTNGGFVVGSEQFERQIAAMVGRRTWRGSPGRPRKENDISQQGELPV</sequence>
<dbReference type="InterPro" id="IPR002686">
    <property type="entry name" value="Transposase_17"/>
</dbReference>
<reference evidence="3 4" key="1">
    <citation type="journal article" date="2023" name="Microorganisms">
        <title>Thiorhodovibrio frisius and Trv. litoralis spp. nov., Two Novel Members from a Clade of Fastidious Purple Sulfur Bacteria That Exhibit Unique Red-Shifted Light-Harvesting Capabilities.</title>
        <authorList>
            <person name="Methner A."/>
            <person name="Kuzyk S.B."/>
            <person name="Petersen J."/>
            <person name="Bauer S."/>
            <person name="Brinkmann H."/>
            <person name="Sichau K."/>
            <person name="Wanner G."/>
            <person name="Wolf J."/>
            <person name="Neumann-Schaal M."/>
            <person name="Henke P."/>
            <person name="Tank M."/>
            <person name="Sproer C."/>
            <person name="Bunk B."/>
            <person name="Overmann J."/>
        </authorList>
    </citation>
    <scope>NUCLEOTIDE SEQUENCE [LARGE SCALE GENOMIC DNA]</scope>
    <source>
        <strain evidence="3 4">DSM 6702</strain>
    </source>
</reference>
<dbReference type="SMART" id="SM01321">
    <property type="entry name" value="Y1_Tnp"/>
    <property type="match status" value="1"/>
</dbReference>
<evidence type="ECO:0000259" key="2">
    <source>
        <dbReference type="SMART" id="SM01321"/>
    </source>
</evidence>
<proteinExistence type="predicted"/>